<dbReference type="EMBL" id="NXIF01000011">
    <property type="protein sequence ID" value="PKI81598.1"/>
    <property type="molecule type" value="Genomic_DNA"/>
</dbReference>
<dbReference type="KEGG" id="ahs:AHALO_1259"/>
<dbReference type="SUPFAM" id="SSF52172">
    <property type="entry name" value="CheY-like"/>
    <property type="match status" value="1"/>
</dbReference>
<dbReference type="CDD" id="cd00082">
    <property type="entry name" value="HisKA"/>
    <property type="match status" value="1"/>
</dbReference>
<feature type="domain" description="Response regulatory" evidence="6">
    <location>
        <begin position="5"/>
        <end position="124"/>
    </location>
</feature>
<sequence>MKEIKILAVDDIEANRVSLQYLIQEYLDNVELILASSGEEALKITYKEKIDIIILDVQMPGLDGFDTAKYLKSNPRTQNIPIIFLTAAFKREEFQQKGFQIGAIDYLTKPIEDHQLINKLNLYIEVIIKNKQLQAVNDNLYKALQKEIELKEQIQKQQLELIEQSKMAALGEMIGNIAHQWRQPLSLISTCASGIKLNFELGIAKDKEVKASMENIMNTTKELSETIDNFRDLSYKEKLAKFNLSKIINKAIKAREHLIKDNNIEIITNLDNSIELTNLPNSLVQALINLIHNSKDALEKIDSKRYIFIDSYINKENLIEITITDNAGGIKTNYLNKVFEPYFTTKHQAHGIGLGLNITYKVINDSMSGKIKIKNSKFTYQETEYEGACVTITLPFKI</sequence>
<dbReference type="InterPro" id="IPR005467">
    <property type="entry name" value="His_kinase_dom"/>
</dbReference>
<accession>A0A2N1J4U0</accession>
<dbReference type="SUPFAM" id="SSF47384">
    <property type="entry name" value="Homodimeric domain of signal transducing histidine kinase"/>
    <property type="match status" value="1"/>
</dbReference>
<dbReference type="AlphaFoldDB" id="A0A2N1J4U0"/>
<dbReference type="InterPro" id="IPR036097">
    <property type="entry name" value="HisK_dim/P_sf"/>
</dbReference>
<keyword evidence="3 4" id="KW-0597">Phosphoprotein</keyword>
<evidence type="ECO:0000256" key="1">
    <source>
        <dbReference type="ARBA" id="ARBA00000085"/>
    </source>
</evidence>
<organism evidence="7 8">
    <name type="scientific">Malaciobacter halophilus</name>
    <dbReference type="NCBI Taxonomy" id="197482"/>
    <lineage>
        <taxon>Bacteria</taxon>
        <taxon>Pseudomonadati</taxon>
        <taxon>Campylobacterota</taxon>
        <taxon>Epsilonproteobacteria</taxon>
        <taxon>Campylobacterales</taxon>
        <taxon>Arcobacteraceae</taxon>
        <taxon>Malaciobacter</taxon>
    </lineage>
</organism>
<dbReference type="PANTHER" id="PTHR43547:SF2">
    <property type="entry name" value="HYBRID SIGNAL TRANSDUCTION HISTIDINE KINASE C"/>
    <property type="match status" value="1"/>
</dbReference>
<evidence type="ECO:0000259" key="5">
    <source>
        <dbReference type="PROSITE" id="PS50109"/>
    </source>
</evidence>
<dbReference type="Gene3D" id="1.10.287.130">
    <property type="match status" value="1"/>
</dbReference>
<dbReference type="PRINTS" id="PR00344">
    <property type="entry name" value="BCTRLSENSOR"/>
</dbReference>
<feature type="domain" description="Histidine kinase" evidence="5">
    <location>
        <begin position="176"/>
        <end position="398"/>
    </location>
</feature>
<dbReference type="InterPro" id="IPR003661">
    <property type="entry name" value="HisK_dim/P_dom"/>
</dbReference>
<proteinExistence type="predicted"/>
<dbReference type="SMART" id="SM00448">
    <property type="entry name" value="REC"/>
    <property type="match status" value="1"/>
</dbReference>
<protein>
    <recommendedName>
        <fullName evidence="2">histidine kinase</fullName>
        <ecNumber evidence="2">2.7.13.3</ecNumber>
    </recommendedName>
</protein>
<dbReference type="Proteomes" id="UP000233248">
    <property type="component" value="Unassembled WGS sequence"/>
</dbReference>
<evidence type="ECO:0000259" key="6">
    <source>
        <dbReference type="PROSITE" id="PS50110"/>
    </source>
</evidence>
<evidence type="ECO:0000256" key="3">
    <source>
        <dbReference type="ARBA" id="ARBA00022553"/>
    </source>
</evidence>
<dbReference type="EC" id="2.7.13.3" evidence="2"/>
<dbReference type="SUPFAM" id="SSF55874">
    <property type="entry name" value="ATPase domain of HSP90 chaperone/DNA topoisomerase II/histidine kinase"/>
    <property type="match status" value="1"/>
</dbReference>
<dbReference type="InterPro" id="IPR004358">
    <property type="entry name" value="Sig_transdc_His_kin-like_C"/>
</dbReference>
<evidence type="ECO:0000256" key="4">
    <source>
        <dbReference type="PROSITE-ProRule" id="PRU00169"/>
    </source>
</evidence>
<dbReference type="PROSITE" id="PS50109">
    <property type="entry name" value="HIS_KIN"/>
    <property type="match status" value="1"/>
</dbReference>
<evidence type="ECO:0000313" key="8">
    <source>
        <dbReference type="Proteomes" id="UP000233248"/>
    </source>
</evidence>
<keyword evidence="8" id="KW-1185">Reference proteome</keyword>
<dbReference type="SMART" id="SM00388">
    <property type="entry name" value="HisKA"/>
    <property type="match status" value="1"/>
</dbReference>
<gene>
    <name evidence="7" type="ORF">CP960_03135</name>
</gene>
<dbReference type="InterPro" id="IPR011006">
    <property type="entry name" value="CheY-like_superfamily"/>
</dbReference>
<reference evidence="7 8" key="1">
    <citation type="submission" date="2017-09" db="EMBL/GenBank/DDBJ databases">
        <title>Genomics of the genus Arcobacter.</title>
        <authorList>
            <person name="Perez-Cataluna A."/>
            <person name="Figueras M.J."/>
            <person name="Salas-Masso N."/>
        </authorList>
    </citation>
    <scope>NUCLEOTIDE SEQUENCE [LARGE SCALE GENOMIC DNA]</scope>
    <source>
        <strain evidence="7 8">DSM 18005</strain>
    </source>
</reference>
<dbReference type="SMART" id="SM00387">
    <property type="entry name" value="HATPase_c"/>
    <property type="match status" value="1"/>
</dbReference>
<evidence type="ECO:0000313" key="7">
    <source>
        <dbReference type="EMBL" id="PKI81598.1"/>
    </source>
</evidence>
<comment type="caution">
    <text evidence="7">The sequence shown here is derived from an EMBL/GenBank/DDBJ whole genome shotgun (WGS) entry which is preliminary data.</text>
</comment>
<dbReference type="InterPro" id="IPR036890">
    <property type="entry name" value="HATPase_C_sf"/>
</dbReference>
<dbReference type="GO" id="GO:0000155">
    <property type="term" value="F:phosphorelay sensor kinase activity"/>
    <property type="evidence" value="ECO:0007669"/>
    <property type="project" value="InterPro"/>
</dbReference>
<dbReference type="PANTHER" id="PTHR43547">
    <property type="entry name" value="TWO-COMPONENT HISTIDINE KINASE"/>
    <property type="match status" value="1"/>
</dbReference>
<feature type="modified residue" description="4-aspartylphosphate" evidence="4">
    <location>
        <position position="56"/>
    </location>
</feature>
<dbReference type="Gene3D" id="3.40.50.2300">
    <property type="match status" value="1"/>
</dbReference>
<dbReference type="InterPro" id="IPR003594">
    <property type="entry name" value="HATPase_dom"/>
</dbReference>
<comment type="catalytic activity">
    <reaction evidence="1">
        <text>ATP + protein L-histidine = ADP + protein N-phospho-L-histidine.</text>
        <dbReference type="EC" id="2.7.13.3"/>
    </reaction>
</comment>
<dbReference type="Pfam" id="PF02518">
    <property type="entry name" value="HATPase_c"/>
    <property type="match status" value="1"/>
</dbReference>
<dbReference type="InterPro" id="IPR001789">
    <property type="entry name" value="Sig_transdc_resp-reg_receiver"/>
</dbReference>
<dbReference type="RefSeq" id="WP_101183781.1">
    <property type="nucleotide sequence ID" value="NZ_CP031218.1"/>
</dbReference>
<dbReference type="OrthoDB" id="9777714at2"/>
<dbReference type="Gene3D" id="3.30.565.10">
    <property type="entry name" value="Histidine kinase-like ATPase, C-terminal domain"/>
    <property type="match status" value="1"/>
</dbReference>
<dbReference type="PROSITE" id="PS50110">
    <property type="entry name" value="RESPONSE_REGULATORY"/>
    <property type="match status" value="1"/>
</dbReference>
<dbReference type="Pfam" id="PF00072">
    <property type="entry name" value="Response_reg"/>
    <property type="match status" value="1"/>
</dbReference>
<evidence type="ECO:0000256" key="2">
    <source>
        <dbReference type="ARBA" id="ARBA00012438"/>
    </source>
</evidence>
<name>A0A2N1J4U0_9BACT</name>